<organism evidence="1 2">
    <name type="scientific">Mythimna loreyi</name>
    <dbReference type="NCBI Taxonomy" id="667449"/>
    <lineage>
        <taxon>Eukaryota</taxon>
        <taxon>Metazoa</taxon>
        <taxon>Ecdysozoa</taxon>
        <taxon>Arthropoda</taxon>
        <taxon>Hexapoda</taxon>
        <taxon>Insecta</taxon>
        <taxon>Pterygota</taxon>
        <taxon>Neoptera</taxon>
        <taxon>Endopterygota</taxon>
        <taxon>Lepidoptera</taxon>
        <taxon>Glossata</taxon>
        <taxon>Ditrysia</taxon>
        <taxon>Noctuoidea</taxon>
        <taxon>Noctuidae</taxon>
        <taxon>Noctuinae</taxon>
        <taxon>Hadenini</taxon>
        <taxon>Mythimna</taxon>
    </lineage>
</organism>
<reference evidence="1" key="1">
    <citation type="submission" date="2023-03" db="EMBL/GenBank/DDBJ databases">
        <title>Chromosome-level genomes of two armyworms, Mythimna separata and Mythimna loreyi, provide insights into the biosynthesis and reception of sex pheromones.</title>
        <authorList>
            <person name="Zhao H."/>
        </authorList>
    </citation>
    <scope>NUCLEOTIDE SEQUENCE</scope>
    <source>
        <strain evidence="1">BeijingLab</strain>
    </source>
</reference>
<keyword evidence="2" id="KW-1185">Reference proteome</keyword>
<accession>A0ACC2QNR0</accession>
<dbReference type="EMBL" id="CM056792">
    <property type="protein sequence ID" value="KAJ8721781.1"/>
    <property type="molecule type" value="Genomic_DNA"/>
</dbReference>
<comment type="caution">
    <text evidence="1">The sequence shown here is derived from an EMBL/GenBank/DDBJ whole genome shotgun (WGS) entry which is preliminary data.</text>
</comment>
<gene>
    <name evidence="1" type="ORF">PYW08_004183</name>
</gene>
<proteinExistence type="predicted"/>
<protein>
    <submittedName>
        <fullName evidence="1">Uncharacterized protein</fullName>
    </submittedName>
</protein>
<sequence length="540" mass="59994">MVNDEKLQEYEYSKVPTQPVSAEKQEIPTHYGYGVRHIQLLICWLCLMTAFLTRGHMGVTVVSMTSPIKHLAVIDSKFIEKSNYTNAEDVADQNITVEDIYGNFTDMNDTFGAALGNATENYHTTFEWPKSTQEMVLGSFFLGYCIMSLPMGLAVQRWGGKIPMQIALSINGIASILTPWLIDWGGWKSVCVCRIAQGLSQAGIFPSMQALLAKWVPVTERGSLTSYVYTGATTGTIVAFQRSGFLSESKWGWPSTFWAIGLICLGVFAILTIFGAESPSDHKTISEEEKTYIMGRIDYGKTKRLKIPWKAMLCSKPVWAVLATHVGSGSSFVFFFTQVPSYIHYILGIQVRASGFLSSLPYVVSFFTSIIFGLVSDFLTNRKIVRVKTARRIFNSISQFGVALALICVTFTSSTVVAVSCLVFSMACHMAMNVGWIVNHIDLAPNFGGTLMTMGNTITNFCSVLQPVLVSYVITDVYNQTQWRTLFLTMAGVAMSTNALFVVLMSADLQPWNDGYQKDKSVENVQTKDEKEKEIINNNH</sequence>
<evidence type="ECO:0000313" key="2">
    <source>
        <dbReference type="Proteomes" id="UP001231649"/>
    </source>
</evidence>
<dbReference type="Proteomes" id="UP001231649">
    <property type="component" value="Chromosome 16"/>
</dbReference>
<evidence type="ECO:0000313" key="1">
    <source>
        <dbReference type="EMBL" id="KAJ8721781.1"/>
    </source>
</evidence>
<name>A0ACC2QNR0_9NEOP</name>